<reference evidence="1 2" key="1">
    <citation type="submission" date="2017-11" db="EMBL/GenBank/DDBJ databases">
        <title>De-novo sequencing of pomegranate (Punica granatum L.) genome.</title>
        <authorList>
            <person name="Akparov Z."/>
            <person name="Amiraslanov A."/>
            <person name="Hajiyeva S."/>
            <person name="Abbasov M."/>
            <person name="Kaur K."/>
            <person name="Hamwieh A."/>
            <person name="Solovyev V."/>
            <person name="Salamov A."/>
            <person name="Braich B."/>
            <person name="Kosarev P."/>
            <person name="Mahmoud A."/>
            <person name="Hajiyev E."/>
            <person name="Babayeva S."/>
            <person name="Izzatullayeva V."/>
            <person name="Mammadov A."/>
            <person name="Mammadov A."/>
            <person name="Sharifova S."/>
            <person name="Ojaghi J."/>
            <person name="Eynullazada K."/>
            <person name="Bayramov B."/>
            <person name="Abdulazimova A."/>
            <person name="Shahmuradov I."/>
        </authorList>
    </citation>
    <scope>NUCLEOTIDE SEQUENCE [LARGE SCALE GENOMIC DNA]</scope>
    <source>
        <strain evidence="2">cv. AG2017</strain>
        <tissue evidence="1">Leaf</tissue>
    </source>
</reference>
<evidence type="ECO:0000313" key="1">
    <source>
        <dbReference type="EMBL" id="PKI72884.1"/>
    </source>
</evidence>
<proteinExistence type="predicted"/>
<name>A0A2I0KWN6_PUNGR</name>
<dbReference type="EMBL" id="PGOL01000306">
    <property type="protein sequence ID" value="PKI72884.1"/>
    <property type="molecule type" value="Genomic_DNA"/>
</dbReference>
<dbReference type="Proteomes" id="UP000233551">
    <property type="component" value="Unassembled WGS sequence"/>
</dbReference>
<evidence type="ECO:0000313" key="2">
    <source>
        <dbReference type="Proteomes" id="UP000233551"/>
    </source>
</evidence>
<dbReference type="AlphaFoldDB" id="A0A2I0KWN6"/>
<organism evidence="1 2">
    <name type="scientific">Punica granatum</name>
    <name type="common">Pomegranate</name>
    <dbReference type="NCBI Taxonomy" id="22663"/>
    <lineage>
        <taxon>Eukaryota</taxon>
        <taxon>Viridiplantae</taxon>
        <taxon>Streptophyta</taxon>
        <taxon>Embryophyta</taxon>
        <taxon>Tracheophyta</taxon>
        <taxon>Spermatophyta</taxon>
        <taxon>Magnoliopsida</taxon>
        <taxon>eudicotyledons</taxon>
        <taxon>Gunneridae</taxon>
        <taxon>Pentapetalae</taxon>
        <taxon>rosids</taxon>
        <taxon>malvids</taxon>
        <taxon>Myrtales</taxon>
        <taxon>Lythraceae</taxon>
        <taxon>Punica</taxon>
    </lineage>
</organism>
<accession>A0A2I0KWN6</accession>
<keyword evidence="2" id="KW-1185">Reference proteome</keyword>
<gene>
    <name evidence="1" type="ORF">CRG98_006752</name>
</gene>
<sequence length="112" mass="12415">MDKNDPLVPHTSCGLGILNGSGQIIYSNMILDQPSSIAQPSSAKDSSSSTDHRYCKREELRGTLIPDQMGYVGAHSLELESRRTRFRILANFQQVKVRLPKPVKLISSNTCL</sequence>
<comment type="caution">
    <text evidence="1">The sequence shown here is derived from an EMBL/GenBank/DDBJ whole genome shotgun (WGS) entry which is preliminary data.</text>
</comment>
<protein>
    <submittedName>
        <fullName evidence="1">Uncharacterized protein</fullName>
    </submittedName>
</protein>